<dbReference type="Proteomes" id="UP001596114">
    <property type="component" value="Unassembled WGS sequence"/>
</dbReference>
<dbReference type="SUPFAM" id="SSF82171">
    <property type="entry name" value="DPP6 N-terminal domain-like"/>
    <property type="match status" value="1"/>
</dbReference>
<organism evidence="2 3">
    <name type="scientific">Rhodanobacter ginsengisoli</name>
    <dbReference type="NCBI Taxonomy" id="418646"/>
    <lineage>
        <taxon>Bacteria</taxon>
        <taxon>Pseudomonadati</taxon>
        <taxon>Pseudomonadota</taxon>
        <taxon>Gammaproteobacteria</taxon>
        <taxon>Lysobacterales</taxon>
        <taxon>Rhodanobacteraceae</taxon>
        <taxon>Rhodanobacter</taxon>
    </lineage>
</organism>
<keyword evidence="3" id="KW-1185">Reference proteome</keyword>
<evidence type="ECO:0000313" key="2">
    <source>
        <dbReference type="EMBL" id="MFC5526780.1"/>
    </source>
</evidence>
<name>A0ABW0QRL5_9GAMM</name>
<comment type="caution">
    <text evidence="2">The sequence shown here is derived from an EMBL/GenBank/DDBJ whole genome shotgun (WGS) entry which is preliminary data.</text>
</comment>
<dbReference type="RefSeq" id="WP_377320819.1">
    <property type="nucleotide sequence ID" value="NZ_JBHSNF010000003.1"/>
</dbReference>
<protein>
    <submittedName>
        <fullName evidence="2">Atxe2 family lasso peptide isopeptidase</fullName>
    </submittedName>
</protein>
<dbReference type="InterPro" id="IPR029058">
    <property type="entry name" value="AB_hydrolase_fold"/>
</dbReference>
<dbReference type="Gene3D" id="3.40.50.1820">
    <property type="entry name" value="alpha/beta hydrolase"/>
    <property type="match status" value="1"/>
</dbReference>
<gene>
    <name evidence="2" type="ORF">ACFPPA_13645</name>
</gene>
<sequence length="711" mass="78278">MFPKNLLKHVLASGGLLLMFIGPSHAGTISPRRLLEVADLSGPVISPDGTNVAFRLEQASVVRNTYDVFWYVQPMDGQSPPRRIADGGTLLHDSAGVAVSGHAVWSPDGHWIYYRTLEDGRLAVWRAAADGSAAEPVTHDPADVRDFSLSADGKTLKYSVGATRAAVIAAEQAEYDRGIHIDDTVPVGQGGLFRSGNVDGRLETQRFRSDAPGWDRVQLLAEVPDQWKAVDLETGKVTNLPFLERPPQPPTTSDLSGGMRKALGMRALESSSSWKLVVDPDSGRTALLTRTGNAKGLLRKPDVQLAMLPKKGSTRPVKCQAELCTGKAISVIQWRPHSDEVLFTVTDPHKGQAQSIYRWNVRTGAVQLVTRSAGLFNGDGRYQAGGCGVSFEALVCVNAKADRPPRLERIDLKAGRRQVLFDPNASLASDEAKDTPSRLLRWTDAKGQEFTGQYFPARRTGHEPSPLFVNYYDCRGFLRGGLGDEWPFASLAEDGISALCINQAPYRLDAVARYGQGLSAVKSVIDLLASKGEIDRTKVGMGGLSFGTEVTLWTVMKSDLLAAASVTSVGMSRNYYLFGSMRGSAFYKPLRAFWQLGALDVTPARWRLLSPAANLDAIKAPILMQMPEQEYVVALDYATPLIRKHRADLYVFPNEPHQKFQPRHKLAAYERNLDWFRFWLQGHEDPAPSKKAQYVHWRDMRDSLHRGQAGS</sequence>
<dbReference type="Gene3D" id="2.120.10.30">
    <property type="entry name" value="TolB, C-terminal domain"/>
    <property type="match status" value="1"/>
</dbReference>
<dbReference type="Pfam" id="PF00326">
    <property type="entry name" value="Peptidase_S9"/>
    <property type="match status" value="1"/>
</dbReference>
<reference evidence="3" key="1">
    <citation type="journal article" date="2019" name="Int. J. Syst. Evol. Microbiol.">
        <title>The Global Catalogue of Microorganisms (GCM) 10K type strain sequencing project: providing services to taxonomists for standard genome sequencing and annotation.</title>
        <authorList>
            <consortium name="The Broad Institute Genomics Platform"/>
            <consortium name="The Broad Institute Genome Sequencing Center for Infectious Disease"/>
            <person name="Wu L."/>
            <person name="Ma J."/>
        </authorList>
    </citation>
    <scope>NUCLEOTIDE SEQUENCE [LARGE SCALE GENOMIC DNA]</scope>
    <source>
        <strain evidence="3">CGMCC 1.16619</strain>
    </source>
</reference>
<evidence type="ECO:0000259" key="1">
    <source>
        <dbReference type="Pfam" id="PF00326"/>
    </source>
</evidence>
<feature type="domain" description="Peptidase S9 prolyl oligopeptidase catalytic" evidence="1">
    <location>
        <begin position="523"/>
        <end position="681"/>
    </location>
</feature>
<evidence type="ECO:0000313" key="3">
    <source>
        <dbReference type="Proteomes" id="UP001596114"/>
    </source>
</evidence>
<dbReference type="EMBL" id="JBHSNF010000003">
    <property type="protein sequence ID" value="MFC5526780.1"/>
    <property type="molecule type" value="Genomic_DNA"/>
</dbReference>
<dbReference type="SUPFAM" id="SSF53474">
    <property type="entry name" value="alpha/beta-Hydrolases"/>
    <property type="match status" value="1"/>
</dbReference>
<dbReference type="NCBIfam" id="NF033523">
    <property type="entry name" value="lasso_peptidase"/>
    <property type="match status" value="1"/>
</dbReference>
<dbReference type="InterPro" id="IPR001375">
    <property type="entry name" value="Peptidase_S9_cat"/>
</dbReference>
<dbReference type="InterPro" id="IPR011042">
    <property type="entry name" value="6-blade_b-propeller_TolB-like"/>
</dbReference>
<accession>A0ABW0QRL5</accession>
<dbReference type="InterPro" id="IPR053536">
    <property type="entry name" value="Lasso_peptide_isopeptidase"/>
</dbReference>
<proteinExistence type="predicted"/>